<evidence type="ECO:0000313" key="1">
    <source>
        <dbReference type="EMBL" id="MCC3299355.1"/>
    </source>
</evidence>
<comment type="caution">
    <text evidence="1">The sequence shown here is derived from an EMBL/GenBank/DDBJ whole genome shotgun (WGS) entry which is preliminary data.</text>
</comment>
<keyword evidence="2" id="KW-1185">Reference proteome</keyword>
<proteinExistence type="predicted"/>
<dbReference type="RefSeq" id="WP_227897342.1">
    <property type="nucleotide sequence ID" value="NZ_CP099467.1"/>
</dbReference>
<dbReference type="EMBL" id="JAJFZV010000018">
    <property type="protein sequence ID" value="MCC3299355.1"/>
    <property type="molecule type" value="Genomic_DNA"/>
</dbReference>
<reference evidence="1" key="1">
    <citation type="submission" date="2021-10" db="EMBL/GenBank/DDBJ databases">
        <title>Novel species in genus Arthrobacter.</title>
        <authorList>
            <person name="Liu Y."/>
        </authorList>
    </citation>
    <scope>NUCLEOTIDE SEQUENCE</scope>
    <source>
        <strain evidence="1">Zg-Y453</strain>
    </source>
</reference>
<name>A0A9X1MHK4_9MICC</name>
<protein>
    <submittedName>
        <fullName evidence="1">Uncharacterized protein</fullName>
    </submittedName>
</protein>
<dbReference type="Proteomes" id="UP001139158">
    <property type="component" value="Unassembled WGS sequence"/>
</dbReference>
<evidence type="ECO:0000313" key="2">
    <source>
        <dbReference type="Proteomes" id="UP001139158"/>
    </source>
</evidence>
<sequence>MNHKERATCNAATDADAVRELATAADAEALASGSLVAVFSSDTDECPDVLLRYGTGWTEMLPGWSGTEGIPSDSVPGMGHRVVVLWDGGADHRGRLDAMEQATLAGSDLDSLPYGTLVRAVRPWANPHWPNVLRRVRGGFEGLNPDQDAAGMIPTGAAALYYGDLTVVWVPAATKETS</sequence>
<organism evidence="1 2">
    <name type="scientific">Arthrobacter caoxuetaonis</name>
    <dbReference type="NCBI Taxonomy" id="2886935"/>
    <lineage>
        <taxon>Bacteria</taxon>
        <taxon>Bacillati</taxon>
        <taxon>Actinomycetota</taxon>
        <taxon>Actinomycetes</taxon>
        <taxon>Micrococcales</taxon>
        <taxon>Micrococcaceae</taxon>
        <taxon>Arthrobacter</taxon>
    </lineage>
</organism>
<dbReference type="AlphaFoldDB" id="A0A9X1MHK4"/>
<gene>
    <name evidence="1" type="ORF">LJ757_16305</name>
</gene>
<accession>A0A9X1MHK4</accession>